<dbReference type="Pfam" id="PF10127">
    <property type="entry name" value="RlaP"/>
    <property type="match status" value="1"/>
</dbReference>
<name>A0A9W5U1H4_9BACI</name>
<keyword evidence="2" id="KW-1185">Reference proteome</keyword>
<gene>
    <name evidence="1" type="ORF">GCM10011409_42160</name>
</gene>
<reference evidence="1" key="2">
    <citation type="submission" date="2020-09" db="EMBL/GenBank/DDBJ databases">
        <authorList>
            <person name="Sun Q."/>
            <person name="Zhou Y."/>
        </authorList>
    </citation>
    <scope>NUCLEOTIDE SEQUENCE</scope>
    <source>
        <strain evidence="1">CGMCC 1.15454</strain>
    </source>
</reference>
<reference evidence="1" key="1">
    <citation type="journal article" date="2014" name="Int. J. Syst. Evol. Microbiol.">
        <title>Complete genome sequence of Corynebacterium casei LMG S-19264T (=DSM 44701T), isolated from a smear-ripened cheese.</title>
        <authorList>
            <consortium name="US DOE Joint Genome Institute (JGI-PGF)"/>
            <person name="Walter F."/>
            <person name="Albersmeier A."/>
            <person name="Kalinowski J."/>
            <person name="Ruckert C."/>
        </authorList>
    </citation>
    <scope>NUCLEOTIDE SEQUENCE</scope>
    <source>
        <strain evidence="1">CGMCC 1.15454</strain>
    </source>
</reference>
<proteinExistence type="predicted"/>
<dbReference type="InterPro" id="IPR018775">
    <property type="entry name" value="RlaP"/>
</dbReference>
<evidence type="ECO:0008006" key="3">
    <source>
        <dbReference type="Google" id="ProtNLM"/>
    </source>
</evidence>
<dbReference type="EMBL" id="BMJD01000059">
    <property type="protein sequence ID" value="GGB60360.1"/>
    <property type="molecule type" value="Genomic_DNA"/>
</dbReference>
<organism evidence="1 2">
    <name type="scientific">Lentibacillus populi</name>
    <dbReference type="NCBI Taxonomy" id="1827502"/>
    <lineage>
        <taxon>Bacteria</taxon>
        <taxon>Bacillati</taxon>
        <taxon>Bacillota</taxon>
        <taxon>Bacilli</taxon>
        <taxon>Bacillales</taxon>
        <taxon>Bacillaceae</taxon>
        <taxon>Lentibacillus</taxon>
    </lineage>
</organism>
<dbReference type="PANTHER" id="PTHR34817">
    <property type="entry name" value="NUCLEOTIDYLTRANSFERASE"/>
    <property type="match status" value="1"/>
</dbReference>
<sequence>MKETIQSKLIEIEERFQVKVLYAVESGSRAWGFPSKDSDFDVRFIYIHQPQWYLSIDPQGRRN</sequence>
<dbReference type="PANTHER" id="PTHR34817:SF2">
    <property type="entry name" value="NUCLEOTIDYLTRANSFERASE"/>
    <property type="match status" value="1"/>
</dbReference>
<protein>
    <recommendedName>
        <fullName evidence="3">Nucleotidyltransferase</fullName>
    </recommendedName>
</protein>
<comment type="caution">
    <text evidence="1">The sequence shown here is derived from an EMBL/GenBank/DDBJ whole genome shotgun (WGS) entry which is preliminary data.</text>
</comment>
<dbReference type="AlphaFoldDB" id="A0A9W5U1H4"/>
<evidence type="ECO:0000313" key="2">
    <source>
        <dbReference type="Proteomes" id="UP000621492"/>
    </source>
</evidence>
<accession>A0A9W5U1H4</accession>
<dbReference type="Proteomes" id="UP000621492">
    <property type="component" value="Unassembled WGS sequence"/>
</dbReference>
<evidence type="ECO:0000313" key="1">
    <source>
        <dbReference type="EMBL" id="GGB60360.1"/>
    </source>
</evidence>